<reference evidence="1" key="1">
    <citation type="submission" date="2020-11" db="EMBL/GenBank/DDBJ databases">
        <authorList>
            <person name="Tran Van P."/>
        </authorList>
    </citation>
    <scope>NUCLEOTIDE SEQUENCE</scope>
</reference>
<accession>A0A7R8ZC49</accession>
<dbReference type="EMBL" id="OA567923">
    <property type="protein sequence ID" value="CAD7200959.1"/>
    <property type="molecule type" value="Genomic_DNA"/>
</dbReference>
<gene>
    <name evidence="1" type="ORF">TDIB3V08_LOCUS7168</name>
</gene>
<organism evidence="1">
    <name type="scientific">Timema douglasi</name>
    <name type="common">Walking stick</name>
    <dbReference type="NCBI Taxonomy" id="61478"/>
    <lineage>
        <taxon>Eukaryota</taxon>
        <taxon>Metazoa</taxon>
        <taxon>Ecdysozoa</taxon>
        <taxon>Arthropoda</taxon>
        <taxon>Hexapoda</taxon>
        <taxon>Insecta</taxon>
        <taxon>Pterygota</taxon>
        <taxon>Neoptera</taxon>
        <taxon>Polyneoptera</taxon>
        <taxon>Phasmatodea</taxon>
        <taxon>Timematodea</taxon>
        <taxon>Timematoidea</taxon>
        <taxon>Timematidae</taxon>
        <taxon>Timema</taxon>
    </lineage>
</organism>
<protein>
    <submittedName>
        <fullName evidence="1">Uncharacterized protein</fullName>
    </submittedName>
</protein>
<dbReference type="AlphaFoldDB" id="A0A7R8ZC49"/>
<evidence type="ECO:0000313" key="1">
    <source>
        <dbReference type="EMBL" id="CAD7200959.1"/>
    </source>
</evidence>
<name>A0A7R8ZC49_TIMDO</name>
<sequence length="198" mass="22214">MKISRGGGLCLTKYSSPMASLVLTDSSQLTSDSQHLVLPTRNFSYTSTSRYVNLILGPDETPKGKRLVNAGSARIGRDVFHEVGVWVWGKWFPLSKAMMRVILRFFRKVRASLPGEIWMTSEAAILQPPSPSPEPICPNLTPLPLFLTCEFSYYPFSAPHELFSQQAVYHSLVVECNNALDGHHRLCLKCDEAWDDPK</sequence>
<proteinExistence type="predicted"/>